<keyword evidence="2" id="KW-0229">DNA integration</keyword>
<dbReference type="PANTHER" id="PTHR30349">
    <property type="entry name" value="PHAGE INTEGRASE-RELATED"/>
    <property type="match status" value="1"/>
</dbReference>
<accession>A0A8B4TLS6</accession>
<evidence type="ECO:0000313" key="9">
    <source>
        <dbReference type="Proteomes" id="UP000257712"/>
    </source>
</evidence>
<dbReference type="GO" id="GO:0015074">
    <property type="term" value="P:DNA integration"/>
    <property type="evidence" value="ECO:0007669"/>
    <property type="project" value="UniProtKB-KW"/>
</dbReference>
<dbReference type="PANTHER" id="PTHR30349:SF41">
    <property type="entry name" value="INTEGRASE_RECOMBINASE PROTEIN MJ0367-RELATED"/>
    <property type="match status" value="1"/>
</dbReference>
<reference evidence="8 9" key="1">
    <citation type="submission" date="2018-08" db="EMBL/GenBank/DDBJ databases">
        <authorList>
            <consortium name="Pathogen Informatics"/>
        </authorList>
    </citation>
    <scope>NUCLEOTIDE SEQUENCE [LARGE SCALE GENOMIC DNA]</scope>
    <source>
        <strain evidence="8 9">EuSCAPE_IT371</strain>
    </source>
</reference>
<comment type="similarity">
    <text evidence="1">Belongs to the 'phage' integrase family.</text>
</comment>
<evidence type="ECO:0000259" key="7">
    <source>
        <dbReference type="PROSITE" id="PS51900"/>
    </source>
</evidence>
<protein>
    <submittedName>
        <fullName evidence="8">Site-specific tyrosine recombinase XerD</fullName>
    </submittedName>
</protein>
<name>A0A8B4TLS6_9ENTR</name>
<evidence type="ECO:0000256" key="1">
    <source>
        <dbReference type="ARBA" id="ARBA00008857"/>
    </source>
</evidence>
<dbReference type="InterPro" id="IPR010998">
    <property type="entry name" value="Integrase_recombinase_N"/>
</dbReference>
<dbReference type="InterPro" id="IPR002104">
    <property type="entry name" value="Integrase_catalytic"/>
</dbReference>
<dbReference type="Proteomes" id="UP000257712">
    <property type="component" value="Unassembled WGS sequence"/>
</dbReference>
<keyword evidence="4" id="KW-0233">DNA recombination</keyword>
<dbReference type="EMBL" id="UJZG01000001">
    <property type="protein sequence ID" value="SXD86837.1"/>
    <property type="molecule type" value="Genomic_DNA"/>
</dbReference>
<evidence type="ECO:0000256" key="2">
    <source>
        <dbReference type="ARBA" id="ARBA00022908"/>
    </source>
</evidence>
<dbReference type="SUPFAM" id="SSF56349">
    <property type="entry name" value="DNA breaking-rejoining enzymes"/>
    <property type="match status" value="1"/>
</dbReference>
<dbReference type="InterPro" id="IPR013762">
    <property type="entry name" value="Integrase-like_cat_sf"/>
</dbReference>
<dbReference type="InterPro" id="IPR050090">
    <property type="entry name" value="Tyrosine_recombinase_XerCD"/>
</dbReference>
<dbReference type="RefSeq" id="WP_117126208.1">
    <property type="nucleotide sequence ID" value="NZ_UJZG01000001.1"/>
</dbReference>
<feature type="domain" description="Core-binding (CB)" evidence="7">
    <location>
        <begin position="138"/>
        <end position="222"/>
    </location>
</feature>
<dbReference type="Gene3D" id="1.10.443.10">
    <property type="entry name" value="Intergrase catalytic core"/>
    <property type="match status" value="1"/>
</dbReference>
<feature type="domain" description="Tyr recombinase" evidence="6">
    <location>
        <begin position="251"/>
        <end position="425"/>
    </location>
</feature>
<dbReference type="InterPro" id="IPR011010">
    <property type="entry name" value="DNA_brk_join_enz"/>
</dbReference>
<evidence type="ECO:0000256" key="5">
    <source>
        <dbReference type="PROSITE-ProRule" id="PRU01248"/>
    </source>
</evidence>
<proteinExistence type="inferred from homology"/>
<dbReference type="InterPro" id="IPR044068">
    <property type="entry name" value="CB"/>
</dbReference>
<keyword evidence="3 5" id="KW-0238">DNA-binding</keyword>
<sequence length="427" mass="48962">MDNTSQCLHISFTEKNGYTWRKRIDGKIVDVSLRTRELSVAQKRAAQLMVHFLKIKTLSLSADAVRASLTSVRNQLLDNEQLNVLLGQSQNFDLGRDIPLTNSDAQIRASESTTGFPALESTPQFRGLESTAQIRALITLSQAMDEWAIDMKSEWKSRTEMLNRKSIEMFSEWASQQHIKHVQEISKQHIASYKEWLETRYEAPRSRQDALVKLQALFNFCINKRDWLSEAKNPVAGMTYTKLVNVNNKTEIKPEVFREAIDSWYVTNYKGRLKELMLILWNTGMRISEAIQLTPEDFREVDGIKCISINTENGKQVKCASSIRNIPINNHLNELYDVLSALTKGKPVLGWYKNNAAASRVANAFSQLGYNHSTHDFRYSLSNRLRDLDVQDSVRYAILGHANSVTTDRVYQTRKPLLQMKKALERI</sequence>
<gene>
    <name evidence="8" type="ORF">SAMEA3538780_00437</name>
</gene>
<evidence type="ECO:0000256" key="3">
    <source>
        <dbReference type="ARBA" id="ARBA00023125"/>
    </source>
</evidence>
<organism evidence="8 9">
    <name type="scientific">Klebsiella quasivariicola</name>
    <dbReference type="NCBI Taxonomy" id="2026240"/>
    <lineage>
        <taxon>Bacteria</taxon>
        <taxon>Pseudomonadati</taxon>
        <taxon>Pseudomonadota</taxon>
        <taxon>Gammaproteobacteria</taxon>
        <taxon>Enterobacterales</taxon>
        <taxon>Enterobacteriaceae</taxon>
        <taxon>Klebsiella/Raoultella group</taxon>
        <taxon>Klebsiella</taxon>
        <taxon>Klebsiella pneumoniae complex</taxon>
    </lineage>
</organism>
<dbReference type="GO" id="GO:0003677">
    <property type="term" value="F:DNA binding"/>
    <property type="evidence" value="ECO:0007669"/>
    <property type="project" value="UniProtKB-UniRule"/>
</dbReference>
<dbReference type="AlphaFoldDB" id="A0A8B4TLS6"/>
<dbReference type="Pfam" id="PF00589">
    <property type="entry name" value="Phage_integrase"/>
    <property type="match status" value="1"/>
</dbReference>
<dbReference type="Gene3D" id="1.10.150.130">
    <property type="match status" value="1"/>
</dbReference>
<evidence type="ECO:0000313" key="8">
    <source>
        <dbReference type="EMBL" id="SXD86837.1"/>
    </source>
</evidence>
<dbReference type="PROSITE" id="PS51900">
    <property type="entry name" value="CB"/>
    <property type="match status" value="1"/>
</dbReference>
<dbReference type="GO" id="GO:0006310">
    <property type="term" value="P:DNA recombination"/>
    <property type="evidence" value="ECO:0007669"/>
    <property type="project" value="UniProtKB-KW"/>
</dbReference>
<evidence type="ECO:0000256" key="4">
    <source>
        <dbReference type="ARBA" id="ARBA00023172"/>
    </source>
</evidence>
<dbReference type="PROSITE" id="PS51898">
    <property type="entry name" value="TYR_RECOMBINASE"/>
    <property type="match status" value="1"/>
</dbReference>
<evidence type="ECO:0000259" key="6">
    <source>
        <dbReference type="PROSITE" id="PS51898"/>
    </source>
</evidence>
<comment type="caution">
    <text evidence="8">The sequence shown here is derived from an EMBL/GenBank/DDBJ whole genome shotgun (WGS) entry which is preliminary data.</text>
</comment>